<organism evidence="1 2">
    <name type="scientific">Solirubrobacter ginsenosidimutans</name>
    <dbReference type="NCBI Taxonomy" id="490573"/>
    <lineage>
        <taxon>Bacteria</taxon>
        <taxon>Bacillati</taxon>
        <taxon>Actinomycetota</taxon>
        <taxon>Thermoleophilia</taxon>
        <taxon>Solirubrobacterales</taxon>
        <taxon>Solirubrobacteraceae</taxon>
        <taxon>Solirubrobacter</taxon>
    </lineage>
</organism>
<gene>
    <name evidence="1" type="ORF">OM076_11475</name>
</gene>
<dbReference type="AlphaFoldDB" id="A0A9X3MR80"/>
<evidence type="ECO:0000313" key="2">
    <source>
        <dbReference type="Proteomes" id="UP001149140"/>
    </source>
</evidence>
<proteinExistence type="predicted"/>
<dbReference type="RefSeq" id="WP_270039993.1">
    <property type="nucleotide sequence ID" value="NZ_JAPDOD010000007.1"/>
</dbReference>
<name>A0A9X3MR80_9ACTN</name>
<evidence type="ECO:0000313" key="1">
    <source>
        <dbReference type="EMBL" id="MDA0160887.1"/>
    </source>
</evidence>
<reference evidence="1" key="1">
    <citation type="submission" date="2022-10" db="EMBL/GenBank/DDBJ databases">
        <title>The WGS of Solirubrobacter ginsenosidimutans DSM 21036.</title>
        <authorList>
            <person name="Jiang Z."/>
        </authorList>
    </citation>
    <scope>NUCLEOTIDE SEQUENCE</scope>
    <source>
        <strain evidence="1">DSM 21036</strain>
    </source>
</reference>
<evidence type="ECO:0008006" key="3">
    <source>
        <dbReference type="Google" id="ProtNLM"/>
    </source>
</evidence>
<sequence>MTGDVERRLTEIEAQLARVSERLALGGPVVPDEIVALARSGRRLEAIQRYRALTNATIEEARLVVMAL</sequence>
<comment type="caution">
    <text evidence="1">The sequence shown here is derived from an EMBL/GenBank/DDBJ whole genome shotgun (WGS) entry which is preliminary data.</text>
</comment>
<keyword evidence="2" id="KW-1185">Reference proteome</keyword>
<dbReference type="EMBL" id="JAPDOD010000007">
    <property type="protein sequence ID" value="MDA0160887.1"/>
    <property type="molecule type" value="Genomic_DNA"/>
</dbReference>
<dbReference type="Proteomes" id="UP001149140">
    <property type="component" value="Unassembled WGS sequence"/>
</dbReference>
<protein>
    <recommendedName>
        <fullName evidence="3">50S ribosomal protein L7/L12</fullName>
    </recommendedName>
</protein>
<accession>A0A9X3MR80</accession>